<reference evidence="6" key="1">
    <citation type="journal article" date="2017" name="bioRxiv">
        <title>Comparative analysis of the genomes of Stylophora pistillata and Acropora digitifera provides evidence for extensive differences between species of corals.</title>
        <authorList>
            <person name="Voolstra C.R."/>
            <person name="Li Y."/>
            <person name="Liew Y.J."/>
            <person name="Baumgarten S."/>
            <person name="Zoccola D."/>
            <person name="Flot J.-F."/>
            <person name="Tambutte S."/>
            <person name="Allemand D."/>
            <person name="Aranda M."/>
        </authorList>
    </citation>
    <scope>NUCLEOTIDE SEQUENCE [LARGE SCALE GENOMIC DNA]</scope>
</reference>
<dbReference type="InterPro" id="IPR011990">
    <property type="entry name" value="TPR-like_helical_dom_sf"/>
</dbReference>
<dbReference type="STRING" id="50429.A0A2B4SCT4"/>
<comment type="similarity">
    <text evidence="2">Belongs to the NRDE2 family.</text>
</comment>
<evidence type="ECO:0000313" key="6">
    <source>
        <dbReference type="Proteomes" id="UP000225706"/>
    </source>
</evidence>
<dbReference type="GO" id="GO:1902369">
    <property type="term" value="P:negative regulation of RNA catabolic process"/>
    <property type="evidence" value="ECO:0007669"/>
    <property type="project" value="TreeGrafter"/>
</dbReference>
<name>A0A2B4SCT4_STYPI</name>
<dbReference type="SMART" id="SM00386">
    <property type="entry name" value="HAT"/>
    <property type="match status" value="4"/>
</dbReference>
<comment type="subcellular location">
    <subcellularLocation>
        <location evidence="1">Nucleus</location>
    </subcellularLocation>
</comment>
<accession>A0A2B4SCT4</accession>
<feature type="region of interest" description="Disordered" evidence="4">
    <location>
        <begin position="1"/>
        <end position="112"/>
    </location>
</feature>
<keyword evidence="6" id="KW-1185">Reference proteome</keyword>
<feature type="compositionally biased region" description="Basic residues" evidence="4">
    <location>
        <begin position="82"/>
        <end position="100"/>
    </location>
</feature>
<dbReference type="AlphaFoldDB" id="A0A2B4SCT4"/>
<evidence type="ECO:0000256" key="3">
    <source>
        <dbReference type="ARBA" id="ARBA00023242"/>
    </source>
</evidence>
<dbReference type="EMBL" id="LSMT01000109">
    <property type="protein sequence ID" value="PFX27186.1"/>
    <property type="molecule type" value="Genomic_DNA"/>
</dbReference>
<feature type="compositionally biased region" description="Basic and acidic residues" evidence="4">
    <location>
        <begin position="101"/>
        <end position="112"/>
    </location>
</feature>
<evidence type="ECO:0000313" key="5">
    <source>
        <dbReference type="EMBL" id="PFX27186.1"/>
    </source>
</evidence>
<evidence type="ECO:0000256" key="2">
    <source>
        <dbReference type="ARBA" id="ARBA00009265"/>
    </source>
</evidence>
<dbReference type="InterPro" id="IPR013633">
    <property type="entry name" value="NRDE-2"/>
</dbReference>
<sequence>MADETKDAVEDGVQGVNQPNWLRNESYKDVIEHQKTSVEQHESADQGGKRAQSDISSSDDEGELHSSKEIKEKSFDVNEKVRKYHKDKKKHRHKKKRKHEKEKSGSKDYINEDASKPNTIWIEEAQLVPEKAFRLHKKPDMANRMYDTLYRLDIALYKLKSNATCLGLGKHQVIELFEKKGKKKKKQDKTVRYWRVKDFQLPENADNISMTLQSTVDMSNQRVNLVDGSNYISLKLPSQEDIGQMENSHISSREALMADRDSQESDILQKIRELNKILHDEPHDIQTWLALVDLQEEVVRREDSVQSSFTATGRERRTAATRTVIEKKIAVLEKALQKNPNTVELIVGHLNLCNEILDTEELVQKWKKISFIHPNNTLLWKNYILFMQSRFSVFSFSKTAVVYGKCLSTLSSIKEGTFASHQAEGDLESEMVDLFISECQFSKQSGHTEKAVACLQAMVELNCFCSPELERNTPVTGQMAFLETFWDSGQPRFGEDGASGWKSWTAQGNRTDSSKFFDVQKIFKESYGNAADENDSLNDDDDFAIDKEQPLWRNWIQVELNRQRKHLHPWLPDKEAGETEDDCDDAERLVLFDDISSSLFKIADTGNKLKLVLTFLKLLGVPVPCMTSSTHINVQQFLNTSLEHKSQLLETGISAISQCLGLQQSCYWDEGIFTNTSDFQWPSTKALIFIRNIFVQSFPVFEGSTKSFLMVLWLWFEFGLTQKELSPKLSKKKYKDVRKLAKSLLKQPESRNDLKLWQAFAEIEWLSGNREEARRLFDSTLMMAGEMFPEEQSRRAALVPLVRSYVELEVGITLNSKEDQSSEGSKKALQILTSFADGARIQPSASDMSTSDLSSVQLLKAHRIYQKLHRNIVETIEPRDSKELLAECSIATGSVAVHLEACIALFEYLSSSIQSLLSMCNEFISMISPGVSSPTSLREMDIELILTFYVKLFRFHSKMGQTLPLKDIRHIALSALERFPDNPKFFSFYIERESKSILTGELRRTLDRATLRAKTPVPWIFALYHEQLRTESMVSVMECTDLPSLAAEKGAAAVTSLPVTGVVHRQYALFERAVSSPSGRHCVALWRMYMEFEAKHQKEKVQSVFYQAIQNCPWAKTLYMDAAQHLPDDLQDIVDLMVEKEIRVRAPPEEIELLMQE</sequence>
<feature type="compositionally biased region" description="Basic and acidic residues" evidence="4">
    <location>
        <begin position="63"/>
        <end position="81"/>
    </location>
</feature>
<dbReference type="Gene3D" id="1.25.40.10">
    <property type="entry name" value="Tetratricopeptide repeat domain"/>
    <property type="match status" value="2"/>
</dbReference>
<comment type="caution">
    <text evidence="5">The sequence shown here is derived from an EMBL/GenBank/DDBJ whole genome shotgun (WGS) entry which is preliminary data.</text>
</comment>
<dbReference type="Pfam" id="PF08424">
    <property type="entry name" value="NRDE-2"/>
    <property type="match status" value="1"/>
</dbReference>
<organism evidence="5 6">
    <name type="scientific">Stylophora pistillata</name>
    <name type="common">Smooth cauliflower coral</name>
    <dbReference type="NCBI Taxonomy" id="50429"/>
    <lineage>
        <taxon>Eukaryota</taxon>
        <taxon>Metazoa</taxon>
        <taxon>Cnidaria</taxon>
        <taxon>Anthozoa</taxon>
        <taxon>Hexacorallia</taxon>
        <taxon>Scleractinia</taxon>
        <taxon>Astrocoeniina</taxon>
        <taxon>Pocilloporidae</taxon>
        <taxon>Stylophora</taxon>
    </lineage>
</organism>
<dbReference type="GO" id="GO:0031048">
    <property type="term" value="P:regulatory ncRNA-mediated heterochromatin formation"/>
    <property type="evidence" value="ECO:0007669"/>
    <property type="project" value="TreeGrafter"/>
</dbReference>
<keyword evidence="3" id="KW-0539">Nucleus</keyword>
<feature type="compositionally biased region" description="Basic and acidic residues" evidence="4">
    <location>
        <begin position="25"/>
        <end position="52"/>
    </location>
</feature>
<dbReference type="Proteomes" id="UP000225706">
    <property type="component" value="Unassembled WGS sequence"/>
</dbReference>
<evidence type="ECO:0000256" key="4">
    <source>
        <dbReference type="SAM" id="MobiDB-lite"/>
    </source>
</evidence>
<evidence type="ECO:0000256" key="1">
    <source>
        <dbReference type="ARBA" id="ARBA00004123"/>
    </source>
</evidence>
<dbReference type="GO" id="GO:0071013">
    <property type="term" value="C:catalytic step 2 spliceosome"/>
    <property type="evidence" value="ECO:0007669"/>
    <property type="project" value="TreeGrafter"/>
</dbReference>
<dbReference type="PANTHER" id="PTHR13471">
    <property type="entry name" value="TETRATRICOPEPTIDE-LIKE HELICAL"/>
    <property type="match status" value="1"/>
</dbReference>
<dbReference type="PANTHER" id="PTHR13471:SF0">
    <property type="entry name" value="NUCLEAR EXOSOME REGULATOR NRDE2"/>
    <property type="match status" value="1"/>
</dbReference>
<dbReference type="InterPro" id="IPR003107">
    <property type="entry name" value="HAT"/>
</dbReference>
<dbReference type="OrthoDB" id="297219at2759"/>
<proteinExistence type="inferred from homology"/>
<gene>
    <name evidence="5" type="primary">NRDE2</name>
    <name evidence="5" type="ORF">AWC38_SpisGene8130</name>
</gene>
<dbReference type="GO" id="GO:0006396">
    <property type="term" value="P:RNA processing"/>
    <property type="evidence" value="ECO:0007669"/>
    <property type="project" value="InterPro"/>
</dbReference>
<protein>
    <submittedName>
        <fullName evidence="5">Protein NRDE2-like</fullName>
    </submittedName>
</protein>